<name>A0A941F5A1_9BACT</name>
<dbReference type="Proteomes" id="UP000679220">
    <property type="component" value="Unassembled WGS sequence"/>
</dbReference>
<protein>
    <submittedName>
        <fullName evidence="1">Uncharacterized protein</fullName>
    </submittedName>
</protein>
<proteinExistence type="predicted"/>
<evidence type="ECO:0000313" key="1">
    <source>
        <dbReference type="EMBL" id="MBR8536707.1"/>
    </source>
</evidence>
<gene>
    <name evidence="1" type="ORF">KDU71_14115</name>
</gene>
<comment type="caution">
    <text evidence="1">The sequence shown here is derived from an EMBL/GenBank/DDBJ whole genome shotgun (WGS) entry which is preliminary data.</text>
</comment>
<accession>A0A941F5A1</accession>
<dbReference type="EMBL" id="JAGTAR010000022">
    <property type="protein sequence ID" value="MBR8536707.1"/>
    <property type="molecule type" value="Genomic_DNA"/>
</dbReference>
<reference evidence="1" key="1">
    <citation type="journal article" date="2018" name="Int. J. Syst. Evol. Microbiol.">
        <title>Carboxylicivirga sediminis sp. nov., isolated from coastal sediment.</title>
        <authorList>
            <person name="Wang F.Q."/>
            <person name="Ren L.H."/>
            <person name="Zou R.J."/>
            <person name="Sun Y.Z."/>
            <person name="Liu X.J."/>
            <person name="Jiang F."/>
            <person name="Liu L.J."/>
        </authorList>
    </citation>
    <scope>NUCLEOTIDE SEQUENCE</scope>
    <source>
        <strain evidence="1">JR1</strain>
    </source>
</reference>
<dbReference type="AlphaFoldDB" id="A0A941F5A1"/>
<keyword evidence="2" id="KW-1185">Reference proteome</keyword>
<evidence type="ECO:0000313" key="2">
    <source>
        <dbReference type="Proteomes" id="UP000679220"/>
    </source>
</evidence>
<organism evidence="1 2">
    <name type="scientific">Carboxylicivirga sediminis</name>
    <dbReference type="NCBI Taxonomy" id="2006564"/>
    <lineage>
        <taxon>Bacteria</taxon>
        <taxon>Pseudomonadati</taxon>
        <taxon>Bacteroidota</taxon>
        <taxon>Bacteroidia</taxon>
        <taxon>Marinilabiliales</taxon>
        <taxon>Marinilabiliaceae</taxon>
        <taxon>Carboxylicivirga</taxon>
    </lineage>
</organism>
<dbReference type="RefSeq" id="WP_212191735.1">
    <property type="nucleotide sequence ID" value="NZ_JAGTAR010000022.1"/>
</dbReference>
<sequence length="278" mass="32297">MKRYFVITHKSEDNSHINAQDLLPASCKLITGLAVIATVKKQTELIDVVESLAFPQALITDLLNDEQITDLFYSYLRTRADEHDSRAFFERDILPEIIKVLTNGIVYSCLDKDEQQELSDHIAHVFNEQFVDFVYNESNLFVRGQGMTNLEFSDFIAQQTLVFTYQHKDELFKRTIKAYKQPESYECGNISLLVNGNSFLLRDYMVTANRNIKYLSKEIIPFHEPLEVNSNIYTVFKSNKNSEENILTIRIYIEYEAPSKKELQLSNTNPEEVTNEHE</sequence>
<reference evidence="1" key="2">
    <citation type="submission" date="2021-04" db="EMBL/GenBank/DDBJ databases">
        <authorList>
            <person name="Zhang T."/>
            <person name="Zhang Y."/>
            <person name="Lu D."/>
            <person name="Zuo D."/>
            <person name="Du Z."/>
        </authorList>
    </citation>
    <scope>NUCLEOTIDE SEQUENCE</scope>
    <source>
        <strain evidence="1">JR1</strain>
    </source>
</reference>